<feature type="transmembrane region" description="Helical" evidence="1">
    <location>
        <begin position="12"/>
        <end position="31"/>
    </location>
</feature>
<comment type="caution">
    <text evidence="2">The sequence shown here is derived from an EMBL/GenBank/DDBJ whole genome shotgun (WGS) entry which is preliminary data.</text>
</comment>
<name>X8ISE4_9FIRM</name>
<keyword evidence="1" id="KW-0472">Membrane</keyword>
<organism evidence="2 3">
    <name type="scientific">Mogibacterium timidum ATCC 33093</name>
    <dbReference type="NCBI Taxonomy" id="1401079"/>
    <lineage>
        <taxon>Bacteria</taxon>
        <taxon>Bacillati</taxon>
        <taxon>Bacillota</taxon>
        <taxon>Clostridia</taxon>
        <taxon>Peptostreptococcales</taxon>
        <taxon>Anaerovoracaceae</taxon>
        <taxon>Mogibacterium</taxon>
    </lineage>
</organism>
<reference evidence="2 3" key="1">
    <citation type="submission" date="2014-01" db="EMBL/GenBank/DDBJ databases">
        <authorList>
            <person name="Durkin A.S."/>
            <person name="McCorrison J."/>
            <person name="Torralba M."/>
            <person name="Gillis M."/>
            <person name="Haft D.H."/>
            <person name="Methe B."/>
            <person name="Sutton G."/>
            <person name="Nelson K.E."/>
        </authorList>
    </citation>
    <scope>NUCLEOTIDE SEQUENCE [LARGE SCALE GENOMIC DNA]</scope>
    <source>
        <strain evidence="2 3">ATCC 33093</strain>
    </source>
</reference>
<sequence>MKIYKDKYKLIVKLVITVVGIVFCAQTHLIFSEPWFGANSGVIGWFSCC</sequence>
<dbReference type="EMBL" id="JALU01000016">
    <property type="protein sequence ID" value="EUC52552.1"/>
    <property type="molecule type" value="Genomic_DNA"/>
</dbReference>
<proteinExistence type="predicted"/>
<accession>X8ISE4</accession>
<dbReference type="AlphaFoldDB" id="X8ISE4"/>
<protein>
    <submittedName>
        <fullName evidence="2">Uncharacterized protein</fullName>
    </submittedName>
</protein>
<evidence type="ECO:0000313" key="2">
    <source>
        <dbReference type="EMBL" id="EUC52552.1"/>
    </source>
</evidence>
<keyword evidence="1" id="KW-0812">Transmembrane</keyword>
<evidence type="ECO:0000313" key="3">
    <source>
        <dbReference type="Proteomes" id="UP000022645"/>
    </source>
</evidence>
<dbReference type="Proteomes" id="UP000022645">
    <property type="component" value="Unassembled WGS sequence"/>
</dbReference>
<keyword evidence="1" id="KW-1133">Transmembrane helix</keyword>
<evidence type="ECO:0000256" key="1">
    <source>
        <dbReference type="SAM" id="Phobius"/>
    </source>
</evidence>
<gene>
    <name evidence="2" type="ORF">HMPREF0581_1151</name>
</gene>